<reference evidence="4" key="1">
    <citation type="submission" date="2021-03" db="EMBL/GenBank/DDBJ databases">
        <title>Chromosome level genome of the anhydrobiotic midge Polypedilum vanderplanki.</title>
        <authorList>
            <person name="Yoshida Y."/>
            <person name="Kikawada T."/>
            <person name="Gusev O."/>
        </authorList>
    </citation>
    <scope>NUCLEOTIDE SEQUENCE</scope>
    <source>
        <strain evidence="4">NIAS01</strain>
        <tissue evidence="4">Whole body or cell culture</tissue>
    </source>
</reference>
<dbReference type="InterPro" id="IPR036869">
    <property type="entry name" value="J_dom_sf"/>
</dbReference>
<dbReference type="AlphaFoldDB" id="A0A9J6BNY3"/>
<dbReference type="SUPFAM" id="SSF46565">
    <property type="entry name" value="Chaperone J-domain"/>
    <property type="match status" value="1"/>
</dbReference>
<keyword evidence="5" id="KW-1185">Reference proteome</keyword>
<dbReference type="OrthoDB" id="436519at2759"/>
<name>A0A9J6BNY3_POLVA</name>
<dbReference type="Proteomes" id="UP001107558">
    <property type="component" value="Chromosome 3"/>
</dbReference>
<feature type="region of interest" description="Disordered" evidence="2">
    <location>
        <begin position="112"/>
        <end position="135"/>
    </location>
</feature>
<comment type="caution">
    <text evidence="4">The sequence shown here is derived from an EMBL/GenBank/DDBJ whole genome shotgun (WGS) entry which is preliminary data.</text>
</comment>
<dbReference type="PANTHER" id="PTHR44500:SF1">
    <property type="entry name" value="DNAJ HOMOLOG SUBFAMILY C MEMBER 12"/>
    <property type="match status" value="1"/>
</dbReference>
<dbReference type="GO" id="GO:0005737">
    <property type="term" value="C:cytoplasm"/>
    <property type="evidence" value="ECO:0007669"/>
    <property type="project" value="TreeGrafter"/>
</dbReference>
<dbReference type="Gene3D" id="1.10.287.110">
    <property type="entry name" value="DnaJ domain"/>
    <property type="match status" value="1"/>
</dbReference>
<evidence type="ECO:0000313" key="4">
    <source>
        <dbReference type="EMBL" id="KAG5671123.1"/>
    </source>
</evidence>
<dbReference type="EMBL" id="JADBJN010000003">
    <property type="protein sequence ID" value="KAG5671123.1"/>
    <property type="molecule type" value="Genomic_DNA"/>
</dbReference>
<proteinExistence type="predicted"/>
<sequence length="169" mass="19430">MSAVDEILSYKKNPDEDFYALLNCDESSSVEQINAEYKVLAMKYHPDKNAGDKEAERIFQQLQEAKEILCNPEKRQMYDKWRNSGLQISYKNWIGMKEHVQQSMHWANPKTKDRMLPETGGTSLQPQGANPSMRRASEGGAALYYGSRKGEWGAENPSEVVNKFRNYEI</sequence>
<accession>A0A9J6BNY3</accession>
<organism evidence="4 5">
    <name type="scientific">Polypedilum vanderplanki</name>
    <name type="common">Sleeping chironomid midge</name>
    <dbReference type="NCBI Taxonomy" id="319348"/>
    <lineage>
        <taxon>Eukaryota</taxon>
        <taxon>Metazoa</taxon>
        <taxon>Ecdysozoa</taxon>
        <taxon>Arthropoda</taxon>
        <taxon>Hexapoda</taxon>
        <taxon>Insecta</taxon>
        <taxon>Pterygota</taxon>
        <taxon>Neoptera</taxon>
        <taxon>Endopterygota</taxon>
        <taxon>Diptera</taxon>
        <taxon>Nematocera</taxon>
        <taxon>Chironomoidea</taxon>
        <taxon>Chironomidae</taxon>
        <taxon>Chironominae</taxon>
        <taxon>Polypedilum</taxon>
        <taxon>Polypedilum</taxon>
    </lineage>
</organism>
<dbReference type="Pfam" id="PF00226">
    <property type="entry name" value="DnaJ"/>
    <property type="match status" value="1"/>
</dbReference>
<dbReference type="InterPro" id="IPR029827">
    <property type="entry name" value="JDP1-like"/>
</dbReference>
<dbReference type="SMART" id="SM00271">
    <property type="entry name" value="DnaJ"/>
    <property type="match status" value="1"/>
</dbReference>
<evidence type="ECO:0000256" key="2">
    <source>
        <dbReference type="SAM" id="MobiDB-lite"/>
    </source>
</evidence>
<evidence type="ECO:0000259" key="3">
    <source>
        <dbReference type="PROSITE" id="PS50076"/>
    </source>
</evidence>
<dbReference type="InterPro" id="IPR001623">
    <property type="entry name" value="DnaJ_domain"/>
</dbReference>
<feature type="domain" description="J" evidence="3">
    <location>
        <begin position="17"/>
        <end position="82"/>
    </location>
</feature>
<evidence type="ECO:0000256" key="1">
    <source>
        <dbReference type="ARBA" id="ARBA00023186"/>
    </source>
</evidence>
<protein>
    <recommendedName>
        <fullName evidence="3">J domain-containing protein</fullName>
    </recommendedName>
</protein>
<dbReference type="PRINTS" id="PR00625">
    <property type="entry name" value="JDOMAIN"/>
</dbReference>
<keyword evidence="1" id="KW-0143">Chaperone</keyword>
<gene>
    <name evidence="4" type="ORF">PVAND_001337</name>
</gene>
<evidence type="ECO:0000313" key="5">
    <source>
        <dbReference type="Proteomes" id="UP001107558"/>
    </source>
</evidence>
<dbReference type="PANTHER" id="PTHR44500">
    <property type="entry name" value="DNAJ HOMOLOG SUBFAMILY C MEMBER 12"/>
    <property type="match status" value="1"/>
</dbReference>
<dbReference type="CDD" id="cd06257">
    <property type="entry name" value="DnaJ"/>
    <property type="match status" value="1"/>
</dbReference>
<dbReference type="PROSITE" id="PS50076">
    <property type="entry name" value="DNAJ_2"/>
    <property type="match status" value="1"/>
</dbReference>
<feature type="compositionally biased region" description="Polar residues" evidence="2">
    <location>
        <begin position="120"/>
        <end position="130"/>
    </location>
</feature>